<protein>
    <submittedName>
        <fullName evidence="1">Uncharacterized protein</fullName>
    </submittedName>
</protein>
<reference evidence="1" key="1">
    <citation type="journal article" date="2017" name="Genome Biol. Evol.">
        <title>Genomic Epidemiology of NDM-1-Encoding Plasmids in Latin American Clinical Isolates Reveals Insights into the Evolution of Multidrug Resistance.</title>
        <authorList>
            <person name="Marquez-Ortiz R.A."/>
            <person name="Haggerty L."/>
            <person name="Olarte N."/>
            <person name="Duarte C."/>
            <person name="Garza-Ramos U."/>
            <person name="Silva-Sanchez J."/>
            <person name="Castro B.E."/>
            <person name="Sim E.M."/>
            <person name="Beltran M."/>
            <person name="Moncada M.V."/>
            <person name="Valderrama A."/>
            <person name="Castellanos J.E."/>
            <person name="Charles I.G."/>
            <person name="Vanegas N."/>
            <person name="Escobar-Perez J."/>
            <person name="Petty N.K."/>
        </authorList>
    </citation>
    <scope>NUCLEOTIDE SEQUENCE</scope>
    <source>
        <strain evidence="1">16pre36</strain>
        <plasmid evidence="1">p16Pre36-1</plasmid>
    </source>
</reference>
<dbReference type="AlphaFoldDB" id="A0A220DHM9"/>
<geneLocation type="plasmid" evidence="1">
    <name>p16Pre36-1</name>
</geneLocation>
<keyword evidence="1" id="KW-0614">Plasmid</keyword>
<organism evidence="1">
    <name type="scientific">Providencia rettgeri</name>
    <dbReference type="NCBI Taxonomy" id="587"/>
    <lineage>
        <taxon>Bacteria</taxon>
        <taxon>Pseudomonadati</taxon>
        <taxon>Pseudomonadota</taxon>
        <taxon>Gammaproteobacteria</taxon>
        <taxon>Enterobacterales</taxon>
        <taxon>Morganellaceae</taxon>
        <taxon>Providencia</taxon>
    </lineage>
</organism>
<gene>
    <name evidence="1" type="ORF">PRE36P2_0480</name>
</gene>
<dbReference type="EMBL" id="KX832926">
    <property type="protein sequence ID" value="ARV75782.1"/>
    <property type="molecule type" value="Genomic_DNA"/>
</dbReference>
<name>A0A220DHM9_PRORE</name>
<accession>A0A220DHM9</accession>
<sequence length="44" mass="5125">MSDKMIAAAKDFAKGKRTTFPIMTVKELPFFLQQIRKESELLKH</sequence>
<dbReference type="RefSeq" id="WP_257792832.1">
    <property type="nucleotide sequence ID" value="NZ_BRPO01000029.1"/>
</dbReference>
<proteinExistence type="predicted"/>
<evidence type="ECO:0000313" key="1">
    <source>
        <dbReference type="EMBL" id="ARV75782.1"/>
    </source>
</evidence>